<evidence type="ECO:0000256" key="3">
    <source>
        <dbReference type="ARBA" id="ARBA00022575"/>
    </source>
</evidence>
<name>A0A0P1F775_9RHOB</name>
<evidence type="ECO:0000313" key="12">
    <source>
        <dbReference type="EMBL" id="CUH63828.1"/>
    </source>
</evidence>
<reference evidence="12 14" key="1">
    <citation type="submission" date="2015-09" db="EMBL/GenBank/DDBJ databases">
        <authorList>
            <person name="Rodrigo-Torres L."/>
            <person name="Arahal D.R."/>
        </authorList>
    </citation>
    <scope>NUCLEOTIDE SEQUENCE [LARGE SCALE GENOMIC DNA]</scope>
    <source>
        <strain evidence="12 14">CECT 5118</strain>
    </source>
</reference>
<keyword evidence="14" id="KW-1185">Reference proteome</keyword>
<keyword evidence="8 13" id="KW-0503">Monooxygenase</keyword>
<evidence type="ECO:0000256" key="8">
    <source>
        <dbReference type="ARBA" id="ARBA00023033"/>
    </source>
</evidence>
<evidence type="ECO:0000256" key="5">
    <source>
        <dbReference type="ARBA" id="ARBA00022643"/>
    </source>
</evidence>
<dbReference type="SUPFAM" id="SSF51412">
    <property type="entry name" value="Inosine monophosphate dehydrogenase (IMPDH)"/>
    <property type="match status" value="1"/>
</dbReference>
<dbReference type="Proteomes" id="UP000051887">
    <property type="component" value="Unassembled WGS sequence"/>
</dbReference>
<evidence type="ECO:0000313" key="13">
    <source>
        <dbReference type="EMBL" id="CUH72701.1"/>
    </source>
</evidence>
<gene>
    <name evidence="12" type="ORF">TL5118_00630</name>
    <name evidence="13" type="ORF">TL5120_02498</name>
</gene>
<comment type="catalytic activity">
    <reaction evidence="10">
        <text>3 propionate 3-nitronate + 3 O2 + H2O = 3 3-oxopropanoate + 2 nitrate + nitrite + H2O2 + 3 H(+)</text>
        <dbReference type="Rhea" id="RHEA:57332"/>
        <dbReference type="ChEBI" id="CHEBI:15377"/>
        <dbReference type="ChEBI" id="CHEBI:15378"/>
        <dbReference type="ChEBI" id="CHEBI:15379"/>
        <dbReference type="ChEBI" id="CHEBI:16240"/>
        <dbReference type="ChEBI" id="CHEBI:16301"/>
        <dbReference type="ChEBI" id="CHEBI:17632"/>
        <dbReference type="ChEBI" id="CHEBI:33190"/>
        <dbReference type="ChEBI" id="CHEBI:136067"/>
    </reaction>
</comment>
<evidence type="ECO:0000313" key="15">
    <source>
        <dbReference type="Proteomes" id="UP000051887"/>
    </source>
</evidence>
<dbReference type="RefSeq" id="WP_106404169.1">
    <property type="nucleotide sequence ID" value="NZ_CYSB01000009.1"/>
</dbReference>
<evidence type="ECO:0000313" key="14">
    <source>
        <dbReference type="Proteomes" id="UP000051086"/>
    </source>
</evidence>
<dbReference type="GO" id="GO:0000166">
    <property type="term" value="F:nucleotide binding"/>
    <property type="evidence" value="ECO:0007669"/>
    <property type="project" value="UniProtKB-KW"/>
</dbReference>
<dbReference type="EMBL" id="CYSC01000034">
    <property type="protein sequence ID" value="CUH72701.1"/>
    <property type="molecule type" value="Genomic_DNA"/>
</dbReference>
<dbReference type="GO" id="GO:0018580">
    <property type="term" value="F:nitronate monooxygenase activity"/>
    <property type="evidence" value="ECO:0007669"/>
    <property type="project" value="InterPro"/>
</dbReference>
<dbReference type="GO" id="GO:0009636">
    <property type="term" value="P:response to toxic substance"/>
    <property type="evidence" value="ECO:0007669"/>
    <property type="project" value="UniProtKB-KW"/>
</dbReference>
<dbReference type="OrthoDB" id="9778912at2"/>
<dbReference type="PANTHER" id="PTHR42747:SF3">
    <property type="entry name" value="NITRONATE MONOOXYGENASE-RELATED"/>
    <property type="match status" value="1"/>
</dbReference>
<dbReference type="Proteomes" id="UP000051086">
    <property type="component" value="Unassembled WGS sequence"/>
</dbReference>
<evidence type="ECO:0000256" key="6">
    <source>
        <dbReference type="ARBA" id="ARBA00022741"/>
    </source>
</evidence>
<dbReference type="Gene3D" id="3.20.20.70">
    <property type="entry name" value="Aldolase class I"/>
    <property type="match status" value="1"/>
</dbReference>
<organism evidence="13 15">
    <name type="scientific">Thalassovita autumnalis</name>
    <dbReference type="NCBI Taxonomy" id="2072972"/>
    <lineage>
        <taxon>Bacteria</taxon>
        <taxon>Pseudomonadati</taxon>
        <taxon>Pseudomonadota</taxon>
        <taxon>Alphaproteobacteria</taxon>
        <taxon>Rhodobacterales</taxon>
        <taxon>Roseobacteraceae</taxon>
        <taxon>Thalassovita</taxon>
    </lineage>
</organism>
<keyword evidence="6" id="KW-0547">Nucleotide-binding</keyword>
<protein>
    <recommendedName>
        <fullName evidence="11">Nitronate monooxygenase</fullName>
    </recommendedName>
    <alternativeName>
        <fullName evidence="9">Propionate 3-nitronate monooxygenase</fullName>
    </alternativeName>
</protein>
<dbReference type="FunFam" id="3.20.20.70:FF:000154">
    <property type="entry name" value="Probable nitronate monooxygenase"/>
    <property type="match status" value="1"/>
</dbReference>
<evidence type="ECO:0000256" key="7">
    <source>
        <dbReference type="ARBA" id="ARBA00023002"/>
    </source>
</evidence>
<evidence type="ECO:0000256" key="9">
    <source>
        <dbReference type="ARBA" id="ARBA00031155"/>
    </source>
</evidence>
<dbReference type="CDD" id="cd04730">
    <property type="entry name" value="NPD_like"/>
    <property type="match status" value="1"/>
</dbReference>
<evidence type="ECO:0000256" key="11">
    <source>
        <dbReference type="ARBA" id="ARBA00067136"/>
    </source>
</evidence>
<dbReference type="Pfam" id="PF03060">
    <property type="entry name" value="NMO"/>
    <property type="match status" value="1"/>
</dbReference>
<keyword evidence="5" id="KW-0288">FMN</keyword>
<comment type="similarity">
    <text evidence="2">Belongs to the nitronate monooxygenase family. NMO class I subfamily.</text>
</comment>
<reference evidence="13 15" key="2">
    <citation type="submission" date="2015-09" db="EMBL/GenBank/DDBJ databases">
        <authorList>
            <consortium name="Swine Surveillance"/>
        </authorList>
    </citation>
    <scope>NUCLEOTIDE SEQUENCE [LARGE SCALE GENOMIC DNA]</scope>
    <source>
        <strain evidence="13 15">5120</strain>
    </source>
</reference>
<accession>A0A0P1F775</accession>
<keyword evidence="3" id="KW-0216">Detoxification</keyword>
<evidence type="ECO:0000256" key="10">
    <source>
        <dbReference type="ARBA" id="ARBA00049401"/>
    </source>
</evidence>
<evidence type="ECO:0000256" key="4">
    <source>
        <dbReference type="ARBA" id="ARBA00022630"/>
    </source>
</evidence>
<comment type="cofactor">
    <cofactor evidence="1">
        <name>FMN</name>
        <dbReference type="ChEBI" id="CHEBI:58210"/>
    </cofactor>
</comment>
<dbReference type="AlphaFoldDB" id="A0A0P1F775"/>
<dbReference type="EMBL" id="CYSB01000009">
    <property type="protein sequence ID" value="CUH63828.1"/>
    <property type="molecule type" value="Genomic_DNA"/>
</dbReference>
<dbReference type="InterPro" id="IPR004136">
    <property type="entry name" value="NMO"/>
</dbReference>
<keyword evidence="7 13" id="KW-0560">Oxidoreductase</keyword>
<proteinExistence type="inferred from homology"/>
<keyword evidence="4" id="KW-0285">Flavoprotein</keyword>
<evidence type="ECO:0000256" key="1">
    <source>
        <dbReference type="ARBA" id="ARBA00001917"/>
    </source>
</evidence>
<dbReference type="PANTHER" id="PTHR42747">
    <property type="entry name" value="NITRONATE MONOOXYGENASE-RELATED"/>
    <property type="match status" value="1"/>
</dbReference>
<sequence length="356" mass="36768">MQSILAPRLGLKTPIIQAPMAGVSTPALAAEVCKAGGMGALGLGSVDAEGGRKAIRAARDLGATCLNANFFCHHPEQLAADKAARWCAALAPEFARFEATPPNELREIYLSFVADPERPAMLLQERPEVVSFHFGLPSASVIAALKEAGITLLASATNVAEAQACVSAGMDGIVVQGIEAGGHRGIFDPLAPDEALPTLDLLARIKSRTDLPLIAAGGLMDGVDCARALQAGADMVQLGTAFVLCPETSADEGYRAAMASDAANHTGFTSAISGRPARALPNAFTAWGEDRQDDSPGYPHTYDAGKALHAAAKAKGDHSYGAHWAGSGAARAQSLPAAELMAQLIAQLAAEIRART</sequence>
<dbReference type="InterPro" id="IPR013785">
    <property type="entry name" value="Aldolase_TIM"/>
</dbReference>
<evidence type="ECO:0000256" key="2">
    <source>
        <dbReference type="ARBA" id="ARBA00009881"/>
    </source>
</evidence>